<dbReference type="EMBL" id="JAUEPT010000017">
    <property type="protein sequence ID" value="KAK0445259.1"/>
    <property type="molecule type" value="Genomic_DNA"/>
</dbReference>
<protein>
    <recommendedName>
        <fullName evidence="3">Thioester reductase (TE) domain-containing protein</fullName>
    </recommendedName>
</protein>
<organism evidence="4 5">
    <name type="scientific">Armillaria borealis</name>
    <dbReference type="NCBI Taxonomy" id="47425"/>
    <lineage>
        <taxon>Eukaryota</taxon>
        <taxon>Fungi</taxon>
        <taxon>Dikarya</taxon>
        <taxon>Basidiomycota</taxon>
        <taxon>Agaricomycotina</taxon>
        <taxon>Agaricomycetes</taxon>
        <taxon>Agaricomycetidae</taxon>
        <taxon>Agaricales</taxon>
        <taxon>Marasmiineae</taxon>
        <taxon>Physalacriaceae</taxon>
        <taxon>Armillaria</taxon>
    </lineage>
</organism>
<feature type="domain" description="Thioester reductase (TE)" evidence="3">
    <location>
        <begin position="34"/>
        <end position="85"/>
    </location>
</feature>
<proteinExistence type="predicted"/>
<evidence type="ECO:0000313" key="5">
    <source>
        <dbReference type="Proteomes" id="UP001175226"/>
    </source>
</evidence>
<evidence type="ECO:0000256" key="1">
    <source>
        <dbReference type="ARBA" id="ARBA00022450"/>
    </source>
</evidence>
<reference evidence="4" key="1">
    <citation type="submission" date="2023-06" db="EMBL/GenBank/DDBJ databases">
        <authorList>
            <consortium name="Lawrence Berkeley National Laboratory"/>
            <person name="Ahrendt S."/>
            <person name="Sahu N."/>
            <person name="Indic B."/>
            <person name="Wong-Bajracharya J."/>
            <person name="Merenyi Z."/>
            <person name="Ke H.-M."/>
            <person name="Monk M."/>
            <person name="Kocsube S."/>
            <person name="Drula E."/>
            <person name="Lipzen A."/>
            <person name="Balint B."/>
            <person name="Henrissat B."/>
            <person name="Andreopoulos B."/>
            <person name="Martin F.M."/>
            <person name="Harder C.B."/>
            <person name="Rigling D."/>
            <person name="Ford K.L."/>
            <person name="Foster G.D."/>
            <person name="Pangilinan J."/>
            <person name="Papanicolaou A."/>
            <person name="Barry K."/>
            <person name="LaButti K."/>
            <person name="Viragh M."/>
            <person name="Koriabine M."/>
            <person name="Yan M."/>
            <person name="Riley R."/>
            <person name="Champramary S."/>
            <person name="Plett K.L."/>
            <person name="Tsai I.J."/>
            <person name="Slot J."/>
            <person name="Sipos G."/>
            <person name="Plett J."/>
            <person name="Nagy L.G."/>
            <person name="Grigoriev I.V."/>
        </authorList>
    </citation>
    <scope>NUCLEOTIDE SEQUENCE</scope>
    <source>
        <strain evidence="4">FPL87.14</strain>
    </source>
</reference>
<keyword evidence="5" id="KW-1185">Reference proteome</keyword>
<dbReference type="PANTHER" id="PTHR44845">
    <property type="entry name" value="CARRIER DOMAIN-CONTAINING PROTEIN"/>
    <property type="match status" value="1"/>
</dbReference>
<dbReference type="AlphaFoldDB" id="A0AA39JMH5"/>
<keyword evidence="1" id="KW-0596">Phosphopantetheine</keyword>
<dbReference type="Gene3D" id="3.40.50.720">
    <property type="entry name" value="NAD(P)-binding Rossmann-like Domain"/>
    <property type="match status" value="1"/>
</dbReference>
<dbReference type="InterPro" id="IPR013120">
    <property type="entry name" value="FAR_NAD-bd"/>
</dbReference>
<dbReference type="PANTHER" id="PTHR44845:SF1">
    <property type="entry name" value="L-2-AMINOADIPATE REDUCTASE"/>
    <property type="match status" value="1"/>
</dbReference>
<comment type="caution">
    <text evidence="4">The sequence shown here is derived from an EMBL/GenBank/DDBJ whole genome shotgun (WGS) entry which is preliminary data.</text>
</comment>
<evidence type="ECO:0000259" key="3">
    <source>
        <dbReference type="Pfam" id="PF07993"/>
    </source>
</evidence>
<dbReference type="Pfam" id="PF07993">
    <property type="entry name" value="NAD_binding_4"/>
    <property type="match status" value="1"/>
</dbReference>
<dbReference type="Proteomes" id="UP001175226">
    <property type="component" value="Unassembled WGS sequence"/>
</dbReference>
<keyword evidence="2" id="KW-0597">Phosphoprotein</keyword>
<evidence type="ECO:0000313" key="4">
    <source>
        <dbReference type="EMBL" id="KAK0445259.1"/>
    </source>
</evidence>
<gene>
    <name evidence="4" type="ORF">EV421DRAFT_1902726</name>
</gene>
<accession>A0AA39JMH5</accession>
<name>A0AA39JMH5_9AGAR</name>
<evidence type="ECO:0000256" key="2">
    <source>
        <dbReference type="ARBA" id="ARBA00022553"/>
    </source>
</evidence>
<sequence>MARIMTSWYQSCRRPTRRILQTSPRADYGLPHWCNWVGAILHNGALVHWVYPYEKLQVANVISTLTAIGKQKLVVFVSSTSTIDTDFGITD</sequence>